<dbReference type="SMART" id="SM00279">
    <property type="entry name" value="HhH2"/>
    <property type="match status" value="1"/>
</dbReference>
<dbReference type="SMART" id="SM00474">
    <property type="entry name" value="35EXOc"/>
    <property type="match status" value="1"/>
</dbReference>
<evidence type="ECO:0000256" key="2">
    <source>
        <dbReference type="ARBA" id="ARBA00022722"/>
    </source>
</evidence>
<keyword evidence="2" id="KW-0540">Nuclease</keyword>
<dbReference type="InterPro" id="IPR029060">
    <property type="entry name" value="PIN-like_dom_sf"/>
</dbReference>
<protein>
    <recommendedName>
        <fullName evidence="7">5'-3' exonuclease</fullName>
    </recommendedName>
    <alternativeName>
        <fullName evidence="1">DNA polymerase I</fullName>
    </alternativeName>
</protein>
<evidence type="ECO:0000256" key="3">
    <source>
        <dbReference type="ARBA" id="ARBA00022801"/>
    </source>
</evidence>
<gene>
    <name evidence="10" type="ORF">PU560_08155</name>
</gene>
<dbReference type="InterPro" id="IPR020046">
    <property type="entry name" value="5-3_exonucl_a-hlix_arch_N"/>
</dbReference>
<dbReference type="SUPFAM" id="SSF53098">
    <property type="entry name" value="Ribonuclease H-like"/>
    <property type="match status" value="1"/>
</dbReference>
<dbReference type="Gene3D" id="1.20.1060.10">
    <property type="entry name" value="Taq DNA Polymerase, Chain T, domain 4"/>
    <property type="match status" value="1"/>
</dbReference>
<dbReference type="InterPro" id="IPR020045">
    <property type="entry name" value="DNA_polI_H3TH"/>
</dbReference>
<dbReference type="SMART" id="SM00475">
    <property type="entry name" value="53EXOc"/>
    <property type="match status" value="1"/>
</dbReference>
<dbReference type="PANTHER" id="PTHR42646:SF2">
    <property type="entry name" value="5'-3' EXONUCLEASE FAMILY PROTEIN"/>
    <property type="match status" value="1"/>
</dbReference>
<keyword evidence="3" id="KW-0378">Hydrolase</keyword>
<proteinExistence type="predicted"/>
<accession>A0ABT5U008</accession>
<dbReference type="SUPFAM" id="SSF56672">
    <property type="entry name" value="DNA/RNA polymerases"/>
    <property type="match status" value="1"/>
</dbReference>
<dbReference type="SUPFAM" id="SSF88723">
    <property type="entry name" value="PIN domain-like"/>
    <property type="match status" value="1"/>
</dbReference>
<dbReference type="Gene3D" id="3.40.50.1010">
    <property type="entry name" value="5'-nuclease"/>
    <property type="match status" value="1"/>
</dbReference>
<dbReference type="PANTHER" id="PTHR42646">
    <property type="entry name" value="FLAP ENDONUCLEASE XNI"/>
    <property type="match status" value="1"/>
</dbReference>
<dbReference type="Gene3D" id="1.10.150.20">
    <property type="entry name" value="5' to 3' exonuclease, C-terminal subdomain"/>
    <property type="match status" value="1"/>
</dbReference>
<keyword evidence="4" id="KW-0269">Exonuclease</keyword>
<evidence type="ECO:0000256" key="7">
    <source>
        <dbReference type="ARBA" id="ARBA00050026"/>
    </source>
</evidence>
<evidence type="ECO:0000256" key="6">
    <source>
        <dbReference type="ARBA" id="ARBA00049957"/>
    </source>
</evidence>
<dbReference type="InterPro" id="IPR002421">
    <property type="entry name" value="5-3_exonuclease"/>
</dbReference>
<dbReference type="Pfam" id="PF22619">
    <property type="entry name" value="DNA_polI_exo1"/>
    <property type="match status" value="1"/>
</dbReference>
<dbReference type="EMBL" id="JARACI010000884">
    <property type="protein sequence ID" value="MDD9206441.1"/>
    <property type="molecule type" value="Genomic_DNA"/>
</dbReference>
<dbReference type="InterPro" id="IPR001098">
    <property type="entry name" value="DNA-dir_DNA_pol_A_palm_dom"/>
</dbReference>
<sequence length="582" mass="62779">MTSETPPRLLLIDGHSMAFRAFFALPVENFSTSTGQPTNAVYGFTAMLIKVLAEEQPTHVAVAFDAGRTTFRTEQYAEYKATRDATPEPFTGQVPLIQEVLEAMNVAVLTKENIEADDILATLAGQAAAAGQQVLICSGDRDTFQLVTDQVTVLYPVKGVSQLTRMTPEAVREKYGVPPARYPDLAALVGETSDNLPGVPGVGPKTAAKWITAFDGLDNIVARVNEVTGKAGQNLRDHLDQVIRNRSLNQLLTDVELPLRVDDLARRTVDRERVHGVFDALQFDVLRQRLFETLPEEQDAADSAGFDVDVATLAPGALETWLTERSGTLMAVDVTGTAAQGGGDAWALAVADGDGQAVILDLTDLGPDDDAALGRWLADPQAPKTLHEAKVARHALEGRGLTLEGVTFDTALAAYLCHPDQRRYALTDLTVRHLHRELRTEQADAHGQGMLSLDDSGTDELAGLRAVAVLDLTAALTDELADRGADALLRDIELPVQGVLARMERAGIAADADVLEGMEKEFGAAVQDAAQRAYDAIGHEVNLSSPKQLQEVLFTELDMPRTKRTKTGWTTDADALADLYAK</sequence>
<evidence type="ECO:0000313" key="10">
    <source>
        <dbReference type="EMBL" id="MDD9206441.1"/>
    </source>
</evidence>
<dbReference type="InterPro" id="IPR036279">
    <property type="entry name" value="5-3_exonuclease_C_sf"/>
</dbReference>
<dbReference type="InterPro" id="IPR012337">
    <property type="entry name" value="RNaseH-like_sf"/>
</dbReference>
<evidence type="ECO:0000256" key="4">
    <source>
        <dbReference type="ARBA" id="ARBA00022839"/>
    </source>
</evidence>
<comment type="caution">
    <text evidence="10">The sequence shown here is derived from an EMBL/GenBank/DDBJ whole genome shotgun (WGS) entry which is preliminary data.</text>
</comment>
<dbReference type="CDD" id="cd06140">
    <property type="entry name" value="DNA_polA_I_Bacillus_like_exo"/>
    <property type="match status" value="1"/>
</dbReference>
<keyword evidence="5" id="KW-0238">DNA-binding</keyword>
<dbReference type="CDD" id="cd09859">
    <property type="entry name" value="PIN_53EXO"/>
    <property type="match status" value="1"/>
</dbReference>
<dbReference type="InterPro" id="IPR043502">
    <property type="entry name" value="DNA/RNA_pol_sf"/>
</dbReference>
<evidence type="ECO:0000259" key="8">
    <source>
        <dbReference type="SMART" id="SM00474"/>
    </source>
</evidence>
<dbReference type="Proteomes" id="UP001165561">
    <property type="component" value="Unassembled WGS sequence"/>
</dbReference>
<evidence type="ECO:0000259" key="9">
    <source>
        <dbReference type="SMART" id="SM00475"/>
    </source>
</evidence>
<feature type="domain" description="3'-5' exonuclease" evidence="8">
    <location>
        <begin position="309"/>
        <end position="481"/>
    </location>
</feature>
<dbReference type="InterPro" id="IPR008918">
    <property type="entry name" value="HhH2"/>
</dbReference>
<dbReference type="InterPro" id="IPR002562">
    <property type="entry name" value="3'-5'_exonuclease_dom"/>
</dbReference>
<dbReference type="Pfam" id="PF01367">
    <property type="entry name" value="5_3_exonuc"/>
    <property type="match status" value="1"/>
</dbReference>
<dbReference type="Pfam" id="PF00476">
    <property type="entry name" value="DNA_pol_A"/>
    <property type="match status" value="1"/>
</dbReference>
<feature type="non-terminal residue" evidence="10">
    <location>
        <position position="582"/>
    </location>
</feature>
<name>A0ABT5U008_9MICO</name>
<evidence type="ECO:0000313" key="11">
    <source>
        <dbReference type="Proteomes" id="UP001165561"/>
    </source>
</evidence>
<dbReference type="InterPro" id="IPR036397">
    <property type="entry name" value="RNaseH_sf"/>
</dbReference>
<dbReference type="SUPFAM" id="SSF47807">
    <property type="entry name" value="5' to 3' exonuclease, C-terminal subdomain"/>
    <property type="match status" value="1"/>
</dbReference>
<dbReference type="Pfam" id="PF02739">
    <property type="entry name" value="5_3_exonuc_N"/>
    <property type="match status" value="1"/>
</dbReference>
<dbReference type="InterPro" id="IPR038969">
    <property type="entry name" value="FEN"/>
</dbReference>
<dbReference type="CDD" id="cd09898">
    <property type="entry name" value="H3TH_53EXO"/>
    <property type="match status" value="1"/>
</dbReference>
<keyword evidence="11" id="KW-1185">Reference proteome</keyword>
<evidence type="ECO:0000256" key="5">
    <source>
        <dbReference type="ARBA" id="ARBA00023125"/>
    </source>
</evidence>
<comment type="function">
    <text evidence="6">5'-3' exonuclease acting preferentially on double-stranded DNA.</text>
</comment>
<dbReference type="InterPro" id="IPR054690">
    <property type="entry name" value="DNA_polI_exonuclease"/>
</dbReference>
<feature type="domain" description="5'-3' exonuclease" evidence="9">
    <location>
        <begin position="5"/>
        <end position="267"/>
    </location>
</feature>
<reference evidence="10" key="1">
    <citation type="submission" date="2023-02" db="EMBL/GenBank/DDBJ databases">
        <title>Georgenia sp.10Sc9-8, isolated from a soil sample collected from the Taklamakan desert.</title>
        <authorList>
            <person name="Liu S."/>
        </authorList>
    </citation>
    <scope>NUCLEOTIDE SEQUENCE</scope>
    <source>
        <strain evidence="10">10Sc9-8</strain>
    </source>
</reference>
<organism evidence="10 11">
    <name type="scientific">Georgenia halotolerans</name>
    <dbReference type="NCBI Taxonomy" id="3028317"/>
    <lineage>
        <taxon>Bacteria</taxon>
        <taxon>Bacillati</taxon>
        <taxon>Actinomycetota</taxon>
        <taxon>Actinomycetes</taxon>
        <taxon>Micrococcales</taxon>
        <taxon>Bogoriellaceae</taxon>
        <taxon>Georgenia</taxon>
    </lineage>
</organism>
<dbReference type="Gene3D" id="3.30.420.10">
    <property type="entry name" value="Ribonuclease H-like superfamily/Ribonuclease H"/>
    <property type="match status" value="1"/>
</dbReference>
<evidence type="ECO:0000256" key="1">
    <source>
        <dbReference type="ARBA" id="ARBA00020311"/>
    </source>
</evidence>